<reference evidence="3" key="1">
    <citation type="submission" date="2015-07" db="EMBL/GenBank/DDBJ databases">
        <authorList>
            <person name="Ju K.-S."/>
            <person name="Doroghazi J.R."/>
            <person name="Metcalf W.W."/>
        </authorList>
    </citation>
    <scope>NUCLEOTIDE SEQUENCE [LARGE SCALE GENOMIC DNA]</scope>
    <source>
        <strain evidence="3">NRRL 2290</strain>
    </source>
</reference>
<dbReference type="GO" id="GO:0003677">
    <property type="term" value="F:DNA binding"/>
    <property type="evidence" value="ECO:0007669"/>
    <property type="project" value="UniProtKB-KW"/>
</dbReference>
<feature type="domain" description="Helix-turn-helix" evidence="1">
    <location>
        <begin position="10"/>
        <end position="59"/>
    </location>
</feature>
<keyword evidence="3" id="KW-1185">Reference proteome</keyword>
<dbReference type="AlphaFoldDB" id="A0A0L8KYR0"/>
<protein>
    <submittedName>
        <fullName evidence="2">DNA-binding protein</fullName>
    </submittedName>
</protein>
<dbReference type="STRING" id="67356.AQJ84_17415"/>
<dbReference type="eggNOG" id="ENOG50337W9">
    <property type="taxonomic scope" value="Bacteria"/>
</dbReference>
<dbReference type="PATRIC" id="fig|67356.5.peg.6932"/>
<gene>
    <name evidence="2" type="ORF">ADK37_32390</name>
</gene>
<dbReference type="InterPro" id="IPR041657">
    <property type="entry name" value="HTH_17"/>
</dbReference>
<sequence length="69" mass="8137">MTTTVIQRKWYTTREVAEMLGYGLSKTKMLVLTGEIRSIKDGRNRRILPRYVDEYVERRAQEAEQGWSA</sequence>
<dbReference type="InterPro" id="IPR010093">
    <property type="entry name" value="SinI_DNA-bd"/>
</dbReference>
<dbReference type="RefSeq" id="WP_030041839.1">
    <property type="nucleotide sequence ID" value="NZ_KL575610.1"/>
</dbReference>
<evidence type="ECO:0000313" key="3">
    <source>
        <dbReference type="Proteomes" id="UP000037251"/>
    </source>
</evidence>
<evidence type="ECO:0000313" key="2">
    <source>
        <dbReference type="EMBL" id="KOG31052.1"/>
    </source>
</evidence>
<dbReference type="NCBIfam" id="TIGR01764">
    <property type="entry name" value="excise"/>
    <property type="match status" value="1"/>
</dbReference>
<dbReference type="Proteomes" id="UP000037251">
    <property type="component" value="Unassembled WGS sequence"/>
</dbReference>
<proteinExistence type="predicted"/>
<evidence type="ECO:0000259" key="1">
    <source>
        <dbReference type="Pfam" id="PF12728"/>
    </source>
</evidence>
<dbReference type="OrthoDB" id="3630783at2"/>
<name>A0A0L8KYR0_9ACTN</name>
<dbReference type="Pfam" id="PF12728">
    <property type="entry name" value="HTH_17"/>
    <property type="match status" value="1"/>
</dbReference>
<comment type="caution">
    <text evidence="2">The sequence shown here is derived from an EMBL/GenBank/DDBJ whole genome shotgun (WGS) entry which is preliminary data.</text>
</comment>
<keyword evidence="2" id="KW-0238">DNA-binding</keyword>
<organism evidence="2 3">
    <name type="scientific">Streptomyces resistomycificus</name>
    <dbReference type="NCBI Taxonomy" id="67356"/>
    <lineage>
        <taxon>Bacteria</taxon>
        <taxon>Bacillati</taxon>
        <taxon>Actinomycetota</taxon>
        <taxon>Actinomycetes</taxon>
        <taxon>Kitasatosporales</taxon>
        <taxon>Streptomycetaceae</taxon>
        <taxon>Streptomyces</taxon>
        <taxon>Streptomyces aurantiacus group</taxon>
    </lineage>
</organism>
<accession>A0A0L8KYR0</accession>
<dbReference type="EMBL" id="LGUS01000202">
    <property type="protein sequence ID" value="KOG31052.1"/>
    <property type="molecule type" value="Genomic_DNA"/>
</dbReference>